<protein>
    <submittedName>
        <fullName evidence="1">Uncharacterized protein</fullName>
    </submittedName>
</protein>
<name>A0AAE3B4R5_9RHOB</name>
<dbReference type="RefSeq" id="WP_064222102.1">
    <property type="nucleotide sequence ID" value="NZ_JAFBRH010000001.1"/>
</dbReference>
<sequence length="122" mass="13543">MKTVQAENLSLSDLLARLSNHMDGLATEVHRIEQTLGDAFGRTTAEGAQTIMRLQRLDFLRQSTEDLALLLHFLSKTHDGTLDRNLANMVRLDVTKALINDDGSGSVELLPQEHVMGDVDLF</sequence>
<organism evidence="1 2">
    <name type="scientific">Sulfitobacter geojensis</name>
    <dbReference type="NCBI Taxonomy" id="1342299"/>
    <lineage>
        <taxon>Bacteria</taxon>
        <taxon>Pseudomonadati</taxon>
        <taxon>Pseudomonadota</taxon>
        <taxon>Alphaproteobacteria</taxon>
        <taxon>Rhodobacterales</taxon>
        <taxon>Roseobacteraceae</taxon>
        <taxon>Sulfitobacter</taxon>
    </lineage>
</organism>
<accession>A0AAE3B4R5</accession>
<dbReference type="Proteomes" id="UP000732193">
    <property type="component" value="Unassembled WGS sequence"/>
</dbReference>
<reference evidence="1 2" key="1">
    <citation type="submission" date="2021-01" db="EMBL/GenBank/DDBJ databases">
        <title>Diatom-associated Roseobacters Show Island Model of Population Structure.</title>
        <authorList>
            <person name="Qu L."/>
            <person name="Feng X."/>
            <person name="Chen Y."/>
            <person name="Li L."/>
            <person name="Wang X."/>
            <person name="Hu Z."/>
            <person name="Wang H."/>
            <person name="Luo H."/>
        </authorList>
    </citation>
    <scope>NUCLEOTIDE SEQUENCE [LARGE SCALE GENOMIC DNA]</scope>
    <source>
        <strain evidence="1 2">TR60-84</strain>
    </source>
</reference>
<dbReference type="AlphaFoldDB" id="A0AAE3B4R5"/>
<proteinExistence type="predicted"/>
<keyword evidence="2" id="KW-1185">Reference proteome</keyword>
<comment type="caution">
    <text evidence="1">The sequence shown here is derived from an EMBL/GenBank/DDBJ whole genome shotgun (WGS) entry which is preliminary data.</text>
</comment>
<gene>
    <name evidence="1" type="ORF">JQV55_03250</name>
</gene>
<evidence type="ECO:0000313" key="2">
    <source>
        <dbReference type="Proteomes" id="UP000732193"/>
    </source>
</evidence>
<evidence type="ECO:0000313" key="1">
    <source>
        <dbReference type="EMBL" id="MBM1712572.1"/>
    </source>
</evidence>
<dbReference type="EMBL" id="JAFBRM010000001">
    <property type="protein sequence ID" value="MBM1712572.1"/>
    <property type="molecule type" value="Genomic_DNA"/>
</dbReference>